<evidence type="ECO:0000313" key="15">
    <source>
        <dbReference type="EMBL" id="ARO85855.1"/>
    </source>
</evidence>
<dbReference type="InterPro" id="IPR049618">
    <property type="entry name" value="Lhx1/5_LIM1"/>
</dbReference>
<organism evidence="15">
    <name type="scientific">Schizocardium californicum</name>
    <dbReference type="NCBI Taxonomy" id="1443244"/>
    <lineage>
        <taxon>Eukaryota</taxon>
        <taxon>Metazoa</taxon>
        <taxon>Hemichordata</taxon>
        <taxon>Enteropneusta</taxon>
        <taxon>Spengelidae</taxon>
        <taxon>Schizocardium</taxon>
    </lineage>
</organism>
<evidence type="ECO:0000256" key="11">
    <source>
        <dbReference type="RuleBase" id="RU000682"/>
    </source>
</evidence>
<dbReference type="EMBL" id="KX845330">
    <property type="protein sequence ID" value="ARO85855.1"/>
    <property type="molecule type" value="mRNA"/>
</dbReference>
<dbReference type="SUPFAM" id="SSF46689">
    <property type="entry name" value="Homeodomain-like"/>
    <property type="match status" value="1"/>
</dbReference>
<dbReference type="InterPro" id="IPR009057">
    <property type="entry name" value="Homeodomain-like_sf"/>
</dbReference>
<evidence type="ECO:0000256" key="12">
    <source>
        <dbReference type="SAM" id="MobiDB-lite"/>
    </source>
</evidence>
<dbReference type="InterPro" id="IPR017970">
    <property type="entry name" value="Homeobox_CS"/>
</dbReference>
<keyword evidence="5 10" id="KW-0440">LIM domain</keyword>
<dbReference type="InterPro" id="IPR001356">
    <property type="entry name" value="HD"/>
</dbReference>
<feature type="compositionally biased region" description="Polar residues" evidence="12">
    <location>
        <begin position="222"/>
        <end position="266"/>
    </location>
</feature>
<feature type="compositionally biased region" description="Low complexity" evidence="12">
    <location>
        <begin position="161"/>
        <end position="171"/>
    </location>
</feature>
<keyword evidence="8 9" id="KW-0539">Nucleus</keyword>
<evidence type="ECO:0000256" key="1">
    <source>
        <dbReference type="ARBA" id="ARBA00004123"/>
    </source>
</evidence>
<feature type="domain" description="LIM zinc-binding" evidence="13">
    <location>
        <begin position="3"/>
        <end position="62"/>
    </location>
</feature>
<dbReference type="InterPro" id="IPR049619">
    <property type="entry name" value="Lhx1/5_LIM2"/>
</dbReference>
<dbReference type="FunFam" id="2.10.110.10:FF:000120">
    <property type="entry name" value="Insulin gene enhancer protein ISL-2"/>
    <property type="match status" value="1"/>
</dbReference>
<sequence>MVQLCAGCERPILDRFLLNVLDRAWHVNCVQCCECKCKLADKCFSRDGRLYCRTDFVRRYGTKCAGCSQGISPNDLVRRARNKVFHLKCFTCMVCRKQLSTGEELYVVDENQFICKEDYMSTKSPSAESESELGGGQLSNGNVTSNGFGLSNGSCDSLLHSPPSLVSAPTSVAPPPTTAAPPTSAQTPAEDTESQPTPPIQGDLDEDDDDDKDDLSSISESVEANTNSNEGQQTNSDANVHNSSNTNGTSITPPANNENTDSNNVGGQKRRGPRTTIKAKQLETLKAAFNATPKPTRHIREQLAQETGLNMRVIQVWFQNRRSKERRMKQLSALGARRHHFFRNPRRMRALRTAIGGPYDIENSPDMMGNPGFNYSPEYGAPGENFGSQGYYDIFPGQQPTPDGQQGDMPFIPASQAGHAPLPNMEQALQHQQPNIGGLPPEAYLHPKDVGSPSPDHMSLHSVDGFNGDRYLPPRSMAGGPGFGTLSHPGDINETAVSW</sequence>
<evidence type="ECO:0000259" key="14">
    <source>
        <dbReference type="PROSITE" id="PS50071"/>
    </source>
</evidence>
<feature type="domain" description="Homeobox" evidence="14">
    <location>
        <begin position="268"/>
        <end position="328"/>
    </location>
</feature>
<evidence type="ECO:0000256" key="6">
    <source>
        <dbReference type="ARBA" id="ARBA00023125"/>
    </source>
</evidence>
<dbReference type="CDD" id="cd09375">
    <property type="entry name" value="LIM2_Lhx1_Lhx5"/>
    <property type="match status" value="1"/>
</dbReference>
<dbReference type="Pfam" id="PF00412">
    <property type="entry name" value="LIM"/>
    <property type="match status" value="2"/>
</dbReference>
<feature type="DNA-binding region" description="Homeobox" evidence="9">
    <location>
        <begin position="270"/>
        <end position="329"/>
    </location>
</feature>
<evidence type="ECO:0000259" key="13">
    <source>
        <dbReference type="PROSITE" id="PS50023"/>
    </source>
</evidence>
<dbReference type="SMART" id="SM00132">
    <property type="entry name" value="LIM"/>
    <property type="match status" value="2"/>
</dbReference>
<dbReference type="InterPro" id="IPR050453">
    <property type="entry name" value="LIM_Homeobox_TF"/>
</dbReference>
<dbReference type="GO" id="GO:0008270">
    <property type="term" value="F:zinc ion binding"/>
    <property type="evidence" value="ECO:0007669"/>
    <property type="project" value="InterPro"/>
</dbReference>
<evidence type="ECO:0000256" key="3">
    <source>
        <dbReference type="ARBA" id="ARBA00022737"/>
    </source>
</evidence>
<dbReference type="Gene3D" id="1.10.10.60">
    <property type="entry name" value="Homeodomain-like"/>
    <property type="match status" value="1"/>
</dbReference>
<proteinExistence type="evidence at transcript level"/>
<dbReference type="PANTHER" id="PTHR24208">
    <property type="entry name" value="LIM/HOMEOBOX PROTEIN LHX"/>
    <property type="match status" value="1"/>
</dbReference>
<feature type="compositionally biased region" description="Low complexity" evidence="12">
    <location>
        <begin position="180"/>
        <end position="189"/>
    </location>
</feature>
<dbReference type="PROSITE" id="PS00478">
    <property type="entry name" value="LIM_DOMAIN_1"/>
    <property type="match status" value="2"/>
</dbReference>
<name>A0A1X9PQ91_9BILA</name>
<feature type="region of interest" description="Disordered" evidence="12">
    <location>
        <begin position="161"/>
        <end position="275"/>
    </location>
</feature>
<dbReference type="GO" id="GO:0000981">
    <property type="term" value="F:DNA-binding transcription factor activity, RNA polymerase II-specific"/>
    <property type="evidence" value="ECO:0007669"/>
    <property type="project" value="InterPro"/>
</dbReference>
<dbReference type="PROSITE" id="PS50071">
    <property type="entry name" value="HOMEOBOX_2"/>
    <property type="match status" value="1"/>
</dbReference>
<dbReference type="GO" id="GO:0005634">
    <property type="term" value="C:nucleus"/>
    <property type="evidence" value="ECO:0007669"/>
    <property type="project" value="UniProtKB-SubCell"/>
</dbReference>
<evidence type="ECO:0000256" key="9">
    <source>
        <dbReference type="PROSITE-ProRule" id="PRU00108"/>
    </source>
</evidence>
<dbReference type="Pfam" id="PF00046">
    <property type="entry name" value="Homeodomain"/>
    <property type="match status" value="1"/>
</dbReference>
<keyword evidence="4 10" id="KW-0862">Zinc</keyword>
<reference evidence="15" key="1">
    <citation type="submission" date="2016-09" db="EMBL/GenBank/DDBJ databases">
        <authorList>
            <person name="Capua I."/>
            <person name="De Benedictis P."/>
            <person name="Joannis T."/>
            <person name="Lombin L.H."/>
            <person name="Cattoli G."/>
        </authorList>
    </citation>
    <scope>NUCLEOTIDE SEQUENCE</scope>
</reference>
<dbReference type="CDD" id="cd09367">
    <property type="entry name" value="LIM1_Lhx1_Lhx5"/>
    <property type="match status" value="1"/>
</dbReference>
<dbReference type="Gene3D" id="2.10.110.10">
    <property type="entry name" value="Cysteine Rich Protein"/>
    <property type="match status" value="2"/>
</dbReference>
<keyword evidence="7 9" id="KW-0371">Homeobox</keyword>
<evidence type="ECO:0000256" key="7">
    <source>
        <dbReference type="ARBA" id="ARBA00023155"/>
    </source>
</evidence>
<dbReference type="InterPro" id="IPR001781">
    <property type="entry name" value="Znf_LIM"/>
</dbReference>
<keyword evidence="3" id="KW-0677">Repeat</keyword>
<dbReference type="SUPFAM" id="SSF57716">
    <property type="entry name" value="Glucocorticoid receptor-like (DNA-binding domain)"/>
    <property type="match status" value="2"/>
</dbReference>
<evidence type="ECO:0000256" key="2">
    <source>
        <dbReference type="ARBA" id="ARBA00022723"/>
    </source>
</evidence>
<dbReference type="PROSITE" id="PS00027">
    <property type="entry name" value="HOMEOBOX_1"/>
    <property type="match status" value="1"/>
</dbReference>
<accession>A0A1X9PQ91</accession>
<evidence type="ECO:0000256" key="8">
    <source>
        <dbReference type="ARBA" id="ARBA00023242"/>
    </source>
</evidence>
<dbReference type="FunFam" id="2.10.110.10:FF:000046">
    <property type="entry name" value="LIM/homeobox protein Lhx1"/>
    <property type="match status" value="1"/>
</dbReference>
<dbReference type="GO" id="GO:0030182">
    <property type="term" value="P:neuron differentiation"/>
    <property type="evidence" value="ECO:0007669"/>
    <property type="project" value="TreeGrafter"/>
</dbReference>
<evidence type="ECO:0000256" key="5">
    <source>
        <dbReference type="ARBA" id="ARBA00023038"/>
    </source>
</evidence>
<feature type="domain" description="LIM zinc-binding" evidence="13">
    <location>
        <begin position="63"/>
        <end position="125"/>
    </location>
</feature>
<dbReference type="GO" id="GO:0000977">
    <property type="term" value="F:RNA polymerase II transcription regulatory region sequence-specific DNA binding"/>
    <property type="evidence" value="ECO:0007669"/>
    <property type="project" value="TreeGrafter"/>
</dbReference>
<dbReference type="PANTHER" id="PTHR24208:SF105">
    <property type="entry name" value="DLIM1"/>
    <property type="match status" value="1"/>
</dbReference>
<protein>
    <submittedName>
        <fullName evidence="15">Lim1/5</fullName>
    </submittedName>
</protein>
<keyword evidence="2 10" id="KW-0479">Metal-binding</keyword>
<dbReference type="SMART" id="SM00389">
    <property type="entry name" value="HOX"/>
    <property type="match status" value="1"/>
</dbReference>
<comment type="subcellular location">
    <subcellularLocation>
        <location evidence="1 9 11">Nucleus</location>
    </subcellularLocation>
</comment>
<dbReference type="CDD" id="cd00086">
    <property type="entry name" value="homeodomain"/>
    <property type="match status" value="1"/>
</dbReference>
<feature type="compositionally biased region" description="Acidic residues" evidence="12">
    <location>
        <begin position="203"/>
        <end position="213"/>
    </location>
</feature>
<dbReference type="PROSITE" id="PS50023">
    <property type="entry name" value="LIM_DOMAIN_2"/>
    <property type="match status" value="2"/>
</dbReference>
<evidence type="ECO:0000256" key="4">
    <source>
        <dbReference type="ARBA" id="ARBA00022833"/>
    </source>
</evidence>
<dbReference type="AlphaFoldDB" id="A0A1X9PQ91"/>
<keyword evidence="6 9" id="KW-0238">DNA-binding</keyword>
<evidence type="ECO:0000256" key="10">
    <source>
        <dbReference type="PROSITE-ProRule" id="PRU00125"/>
    </source>
</evidence>
<dbReference type="FunFam" id="1.10.10.60:FF:000075">
    <property type="entry name" value="LIM/homeobox protein Lhx1"/>
    <property type="match status" value="1"/>
</dbReference>